<evidence type="ECO:0000256" key="1">
    <source>
        <dbReference type="ARBA" id="ARBA00004162"/>
    </source>
</evidence>
<name>A0ABN7JWH1_9HYPH</name>
<protein>
    <recommendedName>
        <fullName evidence="6">Cyclic di-GMP-binding protein</fullName>
    </recommendedName>
    <alternativeName>
        <fullName evidence="6">Cellulose synthase regulatory subunit</fullName>
    </alternativeName>
</protein>
<dbReference type="InterPro" id="IPR018513">
    <property type="entry name" value="Cell_synthase_bac"/>
</dbReference>
<proteinExistence type="inferred from homology"/>
<keyword evidence="5 6" id="KW-0472">Membrane</keyword>
<keyword evidence="6" id="KW-0135">Cellulose biosynthesis</keyword>
<dbReference type="Proteomes" id="UP000601041">
    <property type="component" value="Unassembled WGS sequence"/>
</dbReference>
<keyword evidence="2 6" id="KW-1003">Cell membrane</keyword>
<keyword evidence="6" id="KW-0973">c-di-GMP</keyword>
<dbReference type="PANTHER" id="PTHR39083">
    <property type="entry name" value="CYCLIC DI-GMP-BINDING PROTEIN"/>
    <property type="match status" value="1"/>
</dbReference>
<dbReference type="EMBL" id="CABFWE030000011">
    <property type="protein sequence ID" value="CAD7051808.1"/>
    <property type="molecule type" value="Genomic_DNA"/>
</dbReference>
<evidence type="ECO:0000256" key="3">
    <source>
        <dbReference type="ARBA" id="ARBA00022692"/>
    </source>
</evidence>
<comment type="subcellular location">
    <subcellularLocation>
        <location evidence="6">Cell inner membrane</location>
    </subcellularLocation>
    <subcellularLocation>
        <location evidence="1">Cell membrane</location>
        <topology evidence="1">Single-pass membrane protein</topology>
    </subcellularLocation>
</comment>
<gene>
    <name evidence="8" type="ORF">RHAB21_04357</name>
</gene>
<feature type="compositionally biased region" description="Pro residues" evidence="7">
    <location>
        <begin position="35"/>
        <end position="62"/>
    </location>
</feature>
<comment type="caution">
    <text evidence="8">The sequence shown here is derived from an EMBL/GenBank/DDBJ whole genome shotgun (WGS) entry which is preliminary data.</text>
</comment>
<feature type="region of interest" description="Disordered" evidence="7">
    <location>
        <begin position="28"/>
        <end position="102"/>
    </location>
</feature>
<dbReference type="PANTHER" id="PTHR39083:SF1">
    <property type="entry name" value="CYCLIC DI-GMP-BINDING PROTEIN"/>
    <property type="match status" value="1"/>
</dbReference>
<dbReference type="Pfam" id="PF03170">
    <property type="entry name" value="BcsB"/>
    <property type="match status" value="1"/>
</dbReference>
<comment type="subunit">
    <text evidence="6">Tightly associated with the cellulose synthase catalytic subunit.</text>
</comment>
<dbReference type="Gene3D" id="2.60.120.260">
    <property type="entry name" value="Galactose-binding domain-like"/>
    <property type="match status" value="2"/>
</dbReference>
<evidence type="ECO:0000256" key="4">
    <source>
        <dbReference type="ARBA" id="ARBA00022989"/>
    </source>
</evidence>
<evidence type="ECO:0000256" key="5">
    <source>
        <dbReference type="ARBA" id="ARBA00023136"/>
    </source>
</evidence>
<evidence type="ECO:0000256" key="7">
    <source>
        <dbReference type="SAM" id="MobiDB-lite"/>
    </source>
</evidence>
<evidence type="ECO:0000256" key="2">
    <source>
        <dbReference type="ARBA" id="ARBA00022475"/>
    </source>
</evidence>
<keyword evidence="3 6" id="KW-0812">Transmembrane</keyword>
<keyword evidence="4 6" id="KW-1133">Transmembrane helix</keyword>
<comment type="pathway">
    <text evidence="6">Glycan metabolism; bacterial cellulose biosynthesis.</text>
</comment>
<feature type="transmembrane region" description="Helical" evidence="6">
    <location>
        <begin position="788"/>
        <end position="813"/>
    </location>
</feature>
<organism evidence="8 9">
    <name type="scientific">Pseudorhizobium halotolerans</name>
    <dbReference type="NCBI Taxonomy" id="1233081"/>
    <lineage>
        <taxon>Bacteria</taxon>
        <taxon>Pseudomonadati</taxon>
        <taxon>Pseudomonadota</taxon>
        <taxon>Alphaproteobacteria</taxon>
        <taxon>Hyphomicrobiales</taxon>
        <taxon>Rhizobiaceae</taxon>
        <taxon>Rhizobium/Agrobacterium group</taxon>
        <taxon>Pseudorhizobium</taxon>
    </lineage>
</organism>
<reference evidence="8 9" key="1">
    <citation type="submission" date="2020-11" db="EMBL/GenBank/DDBJ databases">
        <authorList>
            <person name="Lassalle F."/>
        </authorList>
    </citation>
    <scope>NUCLEOTIDE SEQUENCE [LARGE SCALE GENOMIC DNA]</scope>
    <source>
        <strain evidence="8 9">AB21</strain>
    </source>
</reference>
<keyword evidence="6" id="KW-0997">Cell inner membrane</keyword>
<accession>A0ABN7JWH1</accession>
<evidence type="ECO:0000313" key="9">
    <source>
        <dbReference type="Proteomes" id="UP000601041"/>
    </source>
</evidence>
<keyword evidence="9" id="KW-1185">Reference proteome</keyword>
<sequence length="817" mass="87884">MIHCVLSLFLAALLMGQFELKRAEAQPAPFDMSPERPPQLEPVPQLPRPRIVPPVSPVPAPAPDEADAGPVEPTTERTAEPQPATPDRDKAVPPATAARTPEPARRFLLSAETLALTGEFARSSWAIYLTAEQAQAGHSVTLSYQNAIVVAPETSSLTLFINNRRIGEENISASNGTKSITWTIPDGVLRAGGNDLDLVVSQRHRTDCDIRSTYDLWTEVDGAGSYLEFRPYLKATTSAVEAVQALGADAEGRTRFQMIVPSLGALEQVAPLLRVSQALAVMSGMPNPEFAFQPRIEAEAASPGQMTVAIGTAADLEEILTGLPPGAEAGPVTSVLPSTDGTGSMIVITGPTWSDVGRAIDTFSAPVLRPLTARRESLTTDRWHRPNARFVFGGERLSLSELGIPSTEFSGRRFRSSFNIALPSDFYAGAYGEAVLYLDAAYSGSVTAGSQINIYVNGNIASTVPITEEGGGILRQAPIRITMRHLRPGLNRIDMEAVLIAEADAICAPTSDSSPEPRFALFDSSSFYVPKYARLGQTPNLAGLSGTGFPYSRQEQPTALFLDRIREETLSAAANILGKMAQVAGTPIAVEPVSAANAVGARHAIFVARADQIPANVLAQLNLNQELASSWRPATDQDLSSMDSPVSLDDWRERMEGGTVAQRISAARAWLREKLDFTEGALRFLPGSETAFTPEMEDDLLLAQGPALNGAGIWTVLTAPETQDLALASGELVRQDIWQQVEGRAFSYSRARNEVRAVEARNLSFLAPVDNTFSNYRLIAANWLSTNLLSYAAAIVILSCLLGLTTASLLRWLGRQQ</sequence>
<evidence type="ECO:0000256" key="6">
    <source>
        <dbReference type="RuleBase" id="RU365021"/>
    </source>
</evidence>
<comment type="similarity">
    <text evidence="6">Belongs to the AcsB/BcsB family.</text>
</comment>
<comment type="function">
    <text evidence="6">Binds the cellulose synthase activator, bis-(3'-5') cyclic diguanylic acid (c-di-GMP).</text>
</comment>
<evidence type="ECO:0000313" key="8">
    <source>
        <dbReference type="EMBL" id="CAD7051808.1"/>
    </source>
</evidence>